<organism evidence="1 2">
    <name type="scientific">Favolaschia claudopus</name>
    <dbReference type="NCBI Taxonomy" id="2862362"/>
    <lineage>
        <taxon>Eukaryota</taxon>
        <taxon>Fungi</taxon>
        <taxon>Dikarya</taxon>
        <taxon>Basidiomycota</taxon>
        <taxon>Agaricomycotina</taxon>
        <taxon>Agaricomycetes</taxon>
        <taxon>Agaricomycetidae</taxon>
        <taxon>Agaricales</taxon>
        <taxon>Marasmiineae</taxon>
        <taxon>Mycenaceae</taxon>
        <taxon>Favolaschia</taxon>
    </lineage>
</organism>
<keyword evidence="2" id="KW-1185">Reference proteome</keyword>
<reference evidence="1 2" key="1">
    <citation type="journal article" date="2024" name="J Genomics">
        <title>Draft genome sequencing and assembly of Favolaschia claudopus CIRM-BRFM 2984 isolated from oak limbs.</title>
        <authorList>
            <person name="Navarro D."/>
            <person name="Drula E."/>
            <person name="Chaduli D."/>
            <person name="Cazenave R."/>
            <person name="Ahrendt S."/>
            <person name="Wang J."/>
            <person name="Lipzen A."/>
            <person name="Daum C."/>
            <person name="Barry K."/>
            <person name="Grigoriev I.V."/>
            <person name="Favel A."/>
            <person name="Rosso M.N."/>
            <person name="Martin F."/>
        </authorList>
    </citation>
    <scope>NUCLEOTIDE SEQUENCE [LARGE SCALE GENOMIC DNA]</scope>
    <source>
        <strain evidence="1 2">CIRM-BRFM 2984</strain>
    </source>
</reference>
<proteinExistence type="predicted"/>
<feature type="non-terminal residue" evidence="1">
    <location>
        <position position="1"/>
    </location>
</feature>
<comment type="caution">
    <text evidence="1">The sequence shown here is derived from an EMBL/GenBank/DDBJ whole genome shotgun (WGS) entry which is preliminary data.</text>
</comment>
<dbReference type="Proteomes" id="UP001362999">
    <property type="component" value="Unassembled WGS sequence"/>
</dbReference>
<protein>
    <submittedName>
        <fullName evidence="1">Uncharacterized protein</fullName>
    </submittedName>
</protein>
<dbReference type="EMBL" id="JAWWNJ010000160">
    <property type="protein sequence ID" value="KAK6978285.1"/>
    <property type="molecule type" value="Genomic_DNA"/>
</dbReference>
<evidence type="ECO:0000313" key="2">
    <source>
        <dbReference type="Proteomes" id="UP001362999"/>
    </source>
</evidence>
<feature type="non-terminal residue" evidence="1">
    <location>
        <position position="133"/>
    </location>
</feature>
<gene>
    <name evidence="1" type="ORF">R3P38DRAFT_2449212</name>
</gene>
<sequence>QNHKKARISANIRNRLEGEVISKYWSMINKPQKPRDVIHRLRKPPNPNQPNTGTAIYESDSRRMANIARNHHNNIQNERRDSTEDERKQTIQRVLSRTARHLSPEQIELLKKKLTREDIVEAMKASANDKAPG</sequence>
<dbReference type="AlphaFoldDB" id="A0AAV9ZEU3"/>
<accession>A0AAV9ZEU3</accession>
<name>A0AAV9ZEU3_9AGAR</name>
<evidence type="ECO:0000313" key="1">
    <source>
        <dbReference type="EMBL" id="KAK6978285.1"/>
    </source>
</evidence>